<evidence type="ECO:0000256" key="2">
    <source>
        <dbReference type="PROSITE-ProRule" id="PRU00703"/>
    </source>
</evidence>
<dbReference type="InterPro" id="IPR000644">
    <property type="entry name" value="CBS_dom"/>
</dbReference>
<evidence type="ECO:0000313" key="5">
    <source>
        <dbReference type="Proteomes" id="UP000245369"/>
    </source>
</evidence>
<protein>
    <submittedName>
        <fullName evidence="4">CBS domain-containing protein</fullName>
    </submittedName>
</protein>
<name>A0ABN5LLG6_9STRE</name>
<proteinExistence type="predicted"/>
<dbReference type="Gene3D" id="3.10.580.10">
    <property type="entry name" value="CBS-domain"/>
    <property type="match status" value="1"/>
</dbReference>
<dbReference type="PANTHER" id="PTHR43080">
    <property type="entry name" value="CBS DOMAIN-CONTAINING PROTEIN CBSX3, MITOCHONDRIAL"/>
    <property type="match status" value="1"/>
</dbReference>
<organism evidence="4 5">
    <name type="scientific">Streptococcus sobrinus</name>
    <dbReference type="NCBI Taxonomy" id="1310"/>
    <lineage>
        <taxon>Bacteria</taxon>
        <taxon>Bacillati</taxon>
        <taxon>Bacillota</taxon>
        <taxon>Bacilli</taxon>
        <taxon>Lactobacillales</taxon>
        <taxon>Streptococcaceae</taxon>
        <taxon>Streptococcus</taxon>
    </lineage>
</organism>
<dbReference type="InterPro" id="IPR051257">
    <property type="entry name" value="Diverse_CBS-Domain"/>
</dbReference>
<dbReference type="NCBIfam" id="NF041630">
    <property type="entry name" value="CBS_CbpB"/>
    <property type="match status" value="1"/>
</dbReference>
<dbReference type="PROSITE" id="PS51371">
    <property type="entry name" value="CBS"/>
    <property type="match status" value="1"/>
</dbReference>
<dbReference type="EMBL" id="CP029490">
    <property type="protein sequence ID" value="AWN21231.1"/>
    <property type="molecule type" value="Genomic_DNA"/>
</dbReference>
<dbReference type="RefSeq" id="WP_002963285.1">
    <property type="nucleotide sequence ID" value="NZ_CP029490.1"/>
</dbReference>
<dbReference type="SUPFAM" id="SSF54631">
    <property type="entry name" value="CBS-domain pair"/>
    <property type="match status" value="1"/>
</dbReference>
<evidence type="ECO:0000256" key="1">
    <source>
        <dbReference type="ARBA" id="ARBA00023122"/>
    </source>
</evidence>
<keyword evidence="1 2" id="KW-0129">CBS domain</keyword>
<evidence type="ECO:0000313" key="4">
    <source>
        <dbReference type="EMBL" id="AWN21231.1"/>
    </source>
</evidence>
<dbReference type="Proteomes" id="UP000245369">
    <property type="component" value="Chromosome"/>
</dbReference>
<dbReference type="SMART" id="SM00116">
    <property type="entry name" value="CBS"/>
    <property type="match status" value="2"/>
</dbReference>
<evidence type="ECO:0000259" key="3">
    <source>
        <dbReference type="PROSITE" id="PS51371"/>
    </source>
</evidence>
<dbReference type="Pfam" id="PF00571">
    <property type="entry name" value="CBS"/>
    <property type="match status" value="2"/>
</dbReference>
<dbReference type="PANTHER" id="PTHR43080:SF2">
    <property type="entry name" value="CBS DOMAIN-CONTAINING PROTEIN"/>
    <property type="match status" value="1"/>
</dbReference>
<dbReference type="InterPro" id="IPR046342">
    <property type="entry name" value="CBS_dom_sf"/>
</dbReference>
<dbReference type="InterPro" id="IPR048125">
    <property type="entry name" value="CBS_CbpB"/>
</dbReference>
<dbReference type="GeneID" id="93924385"/>
<gene>
    <name evidence="4" type="ORF">DK182_07680</name>
</gene>
<feature type="domain" description="CBS" evidence="3">
    <location>
        <begin position="18"/>
        <end position="77"/>
    </location>
</feature>
<keyword evidence="5" id="KW-1185">Reference proteome</keyword>
<sequence length="157" mass="17994">MIAKEFETYLQPFVPEYLTPAEDLALVMSNHKVGHVMLLLTRNGYSRIPVMSTDKRYMGTISMADILAYQAEKVLSEADLMELEIIEMLNHKIEILTDDADLTEILHKIVDFPFLPVIDQQGIFLGIITRKKVLKSINSLLHNFTQEYQIEPVDPES</sequence>
<dbReference type="CDD" id="cd04643">
    <property type="entry name" value="CBS_pair_bac"/>
    <property type="match status" value="1"/>
</dbReference>
<accession>A0ABN5LLG6</accession>
<reference evidence="4 5" key="1">
    <citation type="submission" date="2018-05" db="EMBL/GenBank/DDBJ databases">
        <title>Complete genome sequences of Streptococcus sobrinus.</title>
        <authorList>
            <person name="Sales M."/>
            <person name="Jensen P.A."/>
        </authorList>
    </citation>
    <scope>NUCLEOTIDE SEQUENCE [LARGE SCALE GENOMIC DNA]</scope>
    <source>
        <strain evidence="4 5">SL1</strain>
    </source>
</reference>